<evidence type="ECO:0000313" key="4">
    <source>
        <dbReference type="EMBL" id="RDL41545.1"/>
    </source>
</evidence>
<dbReference type="Gene3D" id="1.25.40.10">
    <property type="entry name" value="Tetratricopeptide repeat domain"/>
    <property type="match status" value="1"/>
</dbReference>
<feature type="domain" description="Heterokaryon incompatibility" evidence="3">
    <location>
        <begin position="25"/>
        <end position="110"/>
    </location>
</feature>
<comment type="caution">
    <text evidence="4">The sequence shown here is derived from an EMBL/GenBank/DDBJ whole genome shotgun (WGS) entry which is preliminary data.</text>
</comment>
<feature type="compositionally biased region" description="Gly residues" evidence="1">
    <location>
        <begin position="746"/>
        <end position="755"/>
    </location>
</feature>
<dbReference type="Pfam" id="PF00931">
    <property type="entry name" value="NB-ARC"/>
    <property type="match status" value="1"/>
</dbReference>
<dbReference type="InterPro" id="IPR011990">
    <property type="entry name" value="TPR-like_helical_dom_sf"/>
</dbReference>
<dbReference type="GeneID" id="43594373"/>
<dbReference type="InterPro" id="IPR002182">
    <property type="entry name" value="NB-ARC"/>
</dbReference>
<dbReference type="Gene3D" id="3.40.50.300">
    <property type="entry name" value="P-loop containing nucleotide triphosphate hydrolases"/>
    <property type="match status" value="1"/>
</dbReference>
<evidence type="ECO:0000256" key="1">
    <source>
        <dbReference type="SAM" id="MobiDB-lite"/>
    </source>
</evidence>
<evidence type="ECO:0008006" key="6">
    <source>
        <dbReference type="Google" id="ProtNLM"/>
    </source>
</evidence>
<dbReference type="RefSeq" id="XP_031874201.1">
    <property type="nucleotide sequence ID" value="XM_032010147.1"/>
</dbReference>
<feature type="compositionally biased region" description="Gly residues" evidence="1">
    <location>
        <begin position="870"/>
        <end position="881"/>
    </location>
</feature>
<sequence length="954" mass="105434">MRLLKLVGPGDLSLVQVPTHNDLPYTILSHTWTPGQEVTYQELISGGGKSKTGYEKIKFCGEQATRDGYLYFWVDTCCIDKSNPAELSTAINSMFRWYRNAKKCYVYLADVSIPGDEVDTQANQSTWEGAFRRSRWFTRGWTLQELVAPAVVEFFSKEGKRLGDRMSLETPIHEITGIRTKALQGNSVSDFSIDERRGWAAQRQTTEEEDSVYCLLGLCEVSMPAIYGEGKEAALKRFQMTVRGFSNSSQQGDLKDSKTPFIVPFERNPNFTGREFQLAKLEKELSKQGQTTKLAITGLGGVGKTQLVLELVYRVRDKYKSRSIIWIPATNMESLHQAYLDVAQKLCIPGWEDKKADVKRIVQEFLSKESTRQWLLVFDNADDINMWISQSSRLIDYLPKSEHGCVVFTTRDRKTAVKLAKNNIVEVPEMEETVATQLLQKCLVNPDLVKNRPDTEALLTELTYLPLAIVQAVAYINENGIALSDYLSLLAEQEEDVIDLLSEEFEDDERYHNIKNPVATTWLISFEQIRQCDFLAADYLSFIACIDSKDIPQSLLPAGPSRKKEIDAIGTLDAYSFITKRSADQALDLHRLVHLATRNWLRKQELITQWTEKAITRLEEVFPDDDYQNRSIWRIYLPHVQSVLKSDVCKDLESRGKLAWRFGMCLSQDGWYNKAEKQFVEAYKTDKRVLGQEHPATLTSMANLALTYWNQGRWKEAEDLGVLVMETRKRVLGREHPATLTRPLEGGRGLGGAGDGDGEAGARPGASRHAHEHGQLSLDVLEPGPLEGGRGLGGASIGDEEAGAGPGTSCYAHEHDQLSLDVLEPGPLEGGRGFGGAGDRDGEAGARPGTSLHAHEHRQLSFDVPEPGPLEGGRGLGGAGDGDGEEGAGPGASRHAHGHSQLSLDVLEPGPLEGGRGLGGAGDGDEEAGAGPGASLHAHEHGKSCLDLEKSRPA</sequence>
<protein>
    <recommendedName>
        <fullName evidence="6">HET-domain-containing protein</fullName>
    </recommendedName>
</protein>
<evidence type="ECO:0000313" key="5">
    <source>
        <dbReference type="Proteomes" id="UP000254866"/>
    </source>
</evidence>
<dbReference type="SUPFAM" id="SSF52540">
    <property type="entry name" value="P-loop containing nucleoside triphosphate hydrolases"/>
    <property type="match status" value="1"/>
</dbReference>
<feature type="domain" description="NB-ARC" evidence="2">
    <location>
        <begin position="277"/>
        <end position="442"/>
    </location>
</feature>
<feature type="compositionally biased region" description="Gly residues" evidence="1">
    <location>
        <begin position="828"/>
        <end position="837"/>
    </location>
</feature>
<feature type="compositionally biased region" description="Gly residues" evidence="1">
    <location>
        <begin position="912"/>
        <end position="922"/>
    </location>
</feature>
<dbReference type="Proteomes" id="UP000254866">
    <property type="component" value="Unassembled WGS sequence"/>
</dbReference>
<dbReference type="Pfam" id="PF13374">
    <property type="entry name" value="TPR_10"/>
    <property type="match status" value="1"/>
</dbReference>
<name>A0A370U1A6_9HELO</name>
<reference evidence="4 5" key="1">
    <citation type="journal article" date="2018" name="IMA Fungus">
        <title>IMA Genome-F 9: Draft genome sequence of Annulohypoxylon stygium, Aspergillus mulundensis, Berkeleyomyces basicola (syn. Thielaviopsis basicola), Ceratocystis smalleyi, two Cercospora beticola strains, Coleophoma cylindrospora, Fusarium fracticaudum, Phialophora cf. hyalina, and Morchella septimelata.</title>
        <authorList>
            <person name="Wingfield B.D."/>
            <person name="Bills G.F."/>
            <person name="Dong Y."/>
            <person name="Huang W."/>
            <person name="Nel W.J."/>
            <person name="Swalarsk-Parry B.S."/>
            <person name="Vaghefi N."/>
            <person name="Wilken P.M."/>
            <person name="An Z."/>
            <person name="de Beer Z.W."/>
            <person name="De Vos L."/>
            <person name="Chen L."/>
            <person name="Duong T.A."/>
            <person name="Gao Y."/>
            <person name="Hammerbacher A."/>
            <person name="Kikkert J.R."/>
            <person name="Li Y."/>
            <person name="Li H."/>
            <person name="Li K."/>
            <person name="Li Q."/>
            <person name="Liu X."/>
            <person name="Ma X."/>
            <person name="Naidoo K."/>
            <person name="Pethybridge S.J."/>
            <person name="Sun J."/>
            <person name="Steenkamp E.T."/>
            <person name="van der Nest M.A."/>
            <person name="van Wyk S."/>
            <person name="Wingfield M.J."/>
            <person name="Xiong C."/>
            <person name="Yue Q."/>
            <person name="Zhang X."/>
        </authorList>
    </citation>
    <scope>NUCLEOTIDE SEQUENCE [LARGE SCALE GENOMIC DNA]</scope>
    <source>
        <strain evidence="4 5">BP 5553</strain>
    </source>
</reference>
<feature type="region of interest" description="Disordered" evidence="1">
    <location>
        <begin position="734"/>
        <end position="954"/>
    </location>
</feature>
<organism evidence="4 5">
    <name type="scientific">Venustampulla echinocandica</name>
    <dbReference type="NCBI Taxonomy" id="2656787"/>
    <lineage>
        <taxon>Eukaryota</taxon>
        <taxon>Fungi</taxon>
        <taxon>Dikarya</taxon>
        <taxon>Ascomycota</taxon>
        <taxon>Pezizomycotina</taxon>
        <taxon>Leotiomycetes</taxon>
        <taxon>Helotiales</taxon>
        <taxon>Pleuroascaceae</taxon>
        <taxon>Venustampulla</taxon>
    </lineage>
</organism>
<dbReference type="OrthoDB" id="5986190at2759"/>
<dbReference type="InterPro" id="IPR027417">
    <property type="entry name" value="P-loop_NTPase"/>
</dbReference>
<gene>
    <name evidence="4" type="ORF">BP5553_01524</name>
</gene>
<dbReference type="PANTHER" id="PTHR10622:SF11">
    <property type="entry name" value="HET-DOMAIN-CONTAINING PROTEIN"/>
    <property type="match status" value="1"/>
</dbReference>
<evidence type="ECO:0000259" key="3">
    <source>
        <dbReference type="Pfam" id="PF06985"/>
    </source>
</evidence>
<accession>A0A370U1A6</accession>
<dbReference type="PANTHER" id="PTHR10622">
    <property type="entry name" value="HET DOMAIN-CONTAINING PROTEIN"/>
    <property type="match status" value="1"/>
</dbReference>
<dbReference type="SUPFAM" id="SSF48452">
    <property type="entry name" value="TPR-like"/>
    <property type="match status" value="1"/>
</dbReference>
<dbReference type="AlphaFoldDB" id="A0A370U1A6"/>
<keyword evidence="5" id="KW-1185">Reference proteome</keyword>
<proteinExistence type="predicted"/>
<dbReference type="GO" id="GO:0043531">
    <property type="term" value="F:ADP binding"/>
    <property type="evidence" value="ECO:0007669"/>
    <property type="project" value="InterPro"/>
</dbReference>
<dbReference type="Pfam" id="PF06985">
    <property type="entry name" value="HET"/>
    <property type="match status" value="1"/>
</dbReference>
<dbReference type="InterPro" id="IPR010730">
    <property type="entry name" value="HET"/>
</dbReference>
<dbReference type="EMBL" id="NPIC01000001">
    <property type="protein sequence ID" value="RDL41545.1"/>
    <property type="molecule type" value="Genomic_DNA"/>
</dbReference>
<feature type="compositionally biased region" description="Gly residues" evidence="1">
    <location>
        <begin position="786"/>
        <end position="796"/>
    </location>
</feature>
<evidence type="ECO:0000259" key="2">
    <source>
        <dbReference type="Pfam" id="PF00931"/>
    </source>
</evidence>
<dbReference type="STRING" id="2656787.A0A370U1A6"/>
<feature type="compositionally biased region" description="Basic and acidic residues" evidence="1">
    <location>
        <begin position="937"/>
        <end position="954"/>
    </location>
</feature>